<feature type="domain" description="Reverse transcriptase" evidence="1">
    <location>
        <begin position="469"/>
        <end position="747"/>
    </location>
</feature>
<gene>
    <name evidence="2" type="ORF">PVL29_002583</name>
</gene>
<dbReference type="Gene3D" id="3.60.10.10">
    <property type="entry name" value="Endonuclease/exonuclease/phosphatase"/>
    <property type="match status" value="1"/>
</dbReference>
<dbReference type="SUPFAM" id="SSF56672">
    <property type="entry name" value="DNA/RNA polymerases"/>
    <property type="match status" value="1"/>
</dbReference>
<dbReference type="Pfam" id="PF00078">
    <property type="entry name" value="RVT_1"/>
    <property type="match status" value="1"/>
</dbReference>
<keyword evidence="3" id="KW-1185">Reference proteome</keyword>
<dbReference type="GO" id="GO:0006281">
    <property type="term" value="P:DNA repair"/>
    <property type="evidence" value="ECO:0007669"/>
    <property type="project" value="InterPro"/>
</dbReference>
<accession>A0AA39AHI5</accession>
<evidence type="ECO:0000313" key="3">
    <source>
        <dbReference type="Proteomes" id="UP001168098"/>
    </source>
</evidence>
<dbReference type="InterPro" id="IPR026960">
    <property type="entry name" value="RVT-Znf"/>
</dbReference>
<dbReference type="GO" id="GO:0004519">
    <property type="term" value="F:endonuclease activity"/>
    <property type="evidence" value="ECO:0007669"/>
    <property type="project" value="InterPro"/>
</dbReference>
<dbReference type="EMBL" id="JARBHA010000002">
    <property type="protein sequence ID" value="KAJ9707611.1"/>
    <property type="molecule type" value="Genomic_DNA"/>
</dbReference>
<evidence type="ECO:0000313" key="2">
    <source>
        <dbReference type="EMBL" id="KAJ9707611.1"/>
    </source>
</evidence>
<dbReference type="Pfam" id="PF13966">
    <property type="entry name" value="zf-RVT"/>
    <property type="match status" value="1"/>
</dbReference>
<dbReference type="CDD" id="cd01650">
    <property type="entry name" value="RT_nLTR_like"/>
    <property type="match status" value="1"/>
</dbReference>
<proteinExistence type="predicted"/>
<dbReference type="GO" id="GO:0003677">
    <property type="term" value="F:DNA binding"/>
    <property type="evidence" value="ECO:0007669"/>
    <property type="project" value="InterPro"/>
</dbReference>
<protein>
    <recommendedName>
        <fullName evidence="1">Reverse transcriptase domain-containing protein</fullName>
    </recommendedName>
</protein>
<dbReference type="InterPro" id="IPR043502">
    <property type="entry name" value="DNA/RNA_pol_sf"/>
</dbReference>
<dbReference type="InterPro" id="IPR000477">
    <property type="entry name" value="RT_dom"/>
</dbReference>
<dbReference type="PROSITE" id="PS50878">
    <property type="entry name" value="RT_POL"/>
    <property type="match status" value="1"/>
</dbReference>
<dbReference type="PANTHER" id="PTHR33116:SF78">
    <property type="entry name" value="OS12G0587133 PROTEIN"/>
    <property type="match status" value="1"/>
</dbReference>
<dbReference type="AlphaFoldDB" id="A0AA39AHI5"/>
<evidence type="ECO:0000259" key="1">
    <source>
        <dbReference type="PROSITE" id="PS50878"/>
    </source>
</evidence>
<dbReference type="SUPFAM" id="SSF56219">
    <property type="entry name" value="DNase I-like"/>
    <property type="match status" value="1"/>
</dbReference>
<dbReference type="InterPro" id="IPR005135">
    <property type="entry name" value="Endo/exonuclease/phosphatase"/>
</dbReference>
<dbReference type="Pfam" id="PF03372">
    <property type="entry name" value="Exo_endo_phos"/>
    <property type="match status" value="1"/>
</dbReference>
<name>A0AA39AHI5_VITRO</name>
<dbReference type="PROSITE" id="PS00726">
    <property type="entry name" value="AP_NUCLEASE_F1_1"/>
    <property type="match status" value="1"/>
</dbReference>
<sequence length="1212" mass="139680">MKIISWNTRGLGSRKKRRVVKDFLRLENPDVVMIQETKKEECDRRFVGSIWTVRNKEWAVLPACGASGGILIIWDSNKLHSEEVVIGSFSVSVKFALDGCGPLWLSAVYGPNSPSLRKDFWMELLDIYGLSFPLWCVGGDFNVIRRSSEKLGGSSLTLSMKDFDDFIRECELLDPPLRNAPFTWSNMQENPVCKRLDRFLYSNEWEQSFPQNLQEVLPRRTSDYWPIVLETNPFKWGPTPFRFENMWLQHHNFKECFKSWWRGFQGTGWEGHKFMRKLQFVKANLKEWNKVSFGVLEERKKSILNEIANLDDFEQGGGLTPELLVQRALRKGELEELILREEIHWRQKARMKWVKEGDCNSRFFHKELENERGLMLNNPESIKEEILLYFEKLYSGLAGESWRVEGLDWSPISEESASRLDSPFSEEEIHKAIFQLDRDKAPGPDGFTMAVFQDCWDVIKEDLVKVFAEFHSSRIINQSTNASFIVLLPKKSMTKKISGFRPISLITSLYKIIAKVLSGRLRGVLHETIHSTQGAFVQGRQILDAVLIANEIVDEKRRSGEEGVVFKIDFEKAYDHVSWDFLDHVLEKKGFSPRWRKWMKGCLSTVSFAILVNGNAKGWVKASRGLRQGDPLSPFLFTLVADVLSRLLLRAEERNLLEGFRVGRNRTRVSHLQFADDTIFFSNTREEDLQTLKSLLLVFGHISGLKVNLDKSNIYGINLEQNHLSRLAELLDCKASGWPIPYLGLPLGGNPKTCGFWDPVVERISRRLDGWQKAFLSFGGRITLIQSCLTHMPCYFLSLFKIPASVAAKIERLQRDFLWSGVGEGKRDHLVSWDVVCKLKANGGLGFGKIALRNVALLGKWLWRYPREGSALWHKVILSIYGSHSNGWDANTIVRWSHRCPWKTIAQVFQEFSKFTRFVVGDGERIRFWEDLWWGDQPLGSQYPRLFRVVTDKNSPISSILGSTHPFSWNFNFRRNLSDPEIEEFEGLMRSLDCLHVSFSIPDARSWSLSSSGLFTVKSFFLALSHCSGSHPVFPTKCVWKSQVPFKVKSFVWLVAHKKVNTNDLLQLRRPYKALSPDICKLCMRNGESVDHFFLHCPLTMGLWHRLFQLAKMDWVPPRSISDILSINYNGFGLSERGIVLWQDACIALIWVVWRERNARIFEDKARNSVNLWDSIHFFASLWAFCSKVFKGTPLIALQLDWLAACNSFGVV</sequence>
<dbReference type="Proteomes" id="UP001168098">
    <property type="component" value="Unassembled WGS sequence"/>
</dbReference>
<comment type="caution">
    <text evidence="2">The sequence shown here is derived from an EMBL/GenBank/DDBJ whole genome shotgun (WGS) entry which is preliminary data.</text>
</comment>
<dbReference type="PANTHER" id="PTHR33116">
    <property type="entry name" value="REVERSE TRANSCRIPTASE ZINC-BINDING DOMAIN-CONTAINING PROTEIN-RELATED-RELATED"/>
    <property type="match status" value="1"/>
</dbReference>
<dbReference type="InterPro" id="IPR036691">
    <property type="entry name" value="Endo/exonu/phosph_ase_sf"/>
</dbReference>
<reference evidence="2 3" key="1">
    <citation type="journal article" date="2023" name="BMC Biotechnol.">
        <title>Vitis rotundifolia cv Carlos genome sequencing.</title>
        <authorList>
            <person name="Huff M."/>
            <person name="Hulse-Kemp A."/>
            <person name="Scheffler B."/>
            <person name="Youngblood R."/>
            <person name="Simpson S."/>
            <person name="Babiker E."/>
            <person name="Staton M."/>
        </authorList>
    </citation>
    <scope>NUCLEOTIDE SEQUENCE [LARGE SCALE GENOMIC DNA]</scope>
    <source>
        <tissue evidence="2">Leaf</tissue>
    </source>
</reference>
<organism evidence="2 3">
    <name type="scientific">Vitis rotundifolia</name>
    <name type="common">Muscadine grape</name>
    <dbReference type="NCBI Taxonomy" id="103349"/>
    <lineage>
        <taxon>Eukaryota</taxon>
        <taxon>Viridiplantae</taxon>
        <taxon>Streptophyta</taxon>
        <taxon>Embryophyta</taxon>
        <taxon>Tracheophyta</taxon>
        <taxon>Spermatophyta</taxon>
        <taxon>Magnoliopsida</taxon>
        <taxon>eudicotyledons</taxon>
        <taxon>Gunneridae</taxon>
        <taxon>Pentapetalae</taxon>
        <taxon>rosids</taxon>
        <taxon>Vitales</taxon>
        <taxon>Vitaceae</taxon>
        <taxon>Viteae</taxon>
        <taxon>Vitis</taxon>
    </lineage>
</organism>
<dbReference type="InterPro" id="IPR020847">
    <property type="entry name" value="AP_endonuclease_F1_BS"/>
</dbReference>